<dbReference type="Pfam" id="PF14464">
    <property type="entry name" value="Prok-JAB"/>
    <property type="match status" value="1"/>
</dbReference>
<evidence type="ECO:0000259" key="6">
    <source>
        <dbReference type="Pfam" id="PF14464"/>
    </source>
</evidence>
<evidence type="ECO:0000256" key="5">
    <source>
        <dbReference type="ARBA" id="ARBA00023049"/>
    </source>
</evidence>
<evidence type="ECO:0000313" key="8">
    <source>
        <dbReference type="Proteomes" id="UP000022272"/>
    </source>
</evidence>
<dbReference type="EMBL" id="JGDM01000020">
    <property type="protein sequence ID" value="EXZ45736.1"/>
    <property type="molecule type" value="Genomic_DNA"/>
</dbReference>
<dbReference type="GO" id="GO:0046872">
    <property type="term" value="F:metal ion binding"/>
    <property type="evidence" value="ECO:0007669"/>
    <property type="project" value="UniProtKB-KW"/>
</dbReference>
<dbReference type="SUPFAM" id="SSF102712">
    <property type="entry name" value="JAB1/MPN domain"/>
    <property type="match status" value="1"/>
</dbReference>
<name>A0A016BYX3_BACFG</name>
<dbReference type="InterPro" id="IPR028090">
    <property type="entry name" value="JAB_dom_prok"/>
</dbReference>
<protein>
    <recommendedName>
        <fullName evidence="6">JAB domain-containing protein</fullName>
    </recommendedName>
</protein>
<dbReference type="GO" id="GO:0006508">
    <property type="term" value="P:proteolysis"/>
    <property type="evidence" value="ECO:0007669"/>
    <property type="project" value="UniProtKB-KW"/>
</dbReference>
<evidence type="ECO:0000256" key="3">
    <source>
        <dbReference type="ARBA" id="ARBA00022801"/>
    </source>
</evidence>
<dbReference type="Gene3D" id="3.40.140.10">
    <property type="entry name" value="Cytidine Deaminase, domain 2"/>
    <property type="match status" value="1"/>
</dbReference>
<sequence>MIYKDNIHNLSLEIDNKIVQEIQKQAFEALPNETGGFLVGKYSADNNTAIVSLVLTPVKIISGPTCFQRETEGMESVWDELYKEGLVYLGEWHSHPNGSSMYSVTDKKALTNIARSETVLINNPIMMIVSLSKKKINQMSAYYYNNGKIIEYERE</sequence>
<dbReference type="GO" id="GO:0008237">
    <property type="term" value="F:metallopeptidase activity"/>
    <property type="evidence" value="ECO:0007669"/>
    <property type="project" value="UniProtKB-KW"/>
</dbReference>
<dbReference type="RefSeq" id="WP_008768538.1">
    <property type="nucleotide sequence ID" value="NZ_JGDM01000020.1"/>
</dbReference>
<feature type="domain" description="JAB" evidence="6">
    <location>
        <begin position="17"/>
        <end position="131"/>
    </location>
</feature>
<dbReference type="Proteomes" id="UP000022272">
    <property type="component" value="Unassembled WGS sequence"/>
</dbReference>
<keyword evidence="1" id="KW-0645">Protease</keyword>
<keyword evidence="2" id="KW-0479">Metal-binding</keyword>
<organism evidence="7 8">
    <name type="scientific">Bacteroides fragilis str. 2-F-2 #4</name>
    <dbReference type="NCBI Taxonomy" id="1339280"/>
    <lineage>
        <taxon>Bacteria</taxon>
        <taxon>Pseudomonadati</taxon>
        <taxon>Bacteroidota</taxon>
        <taxon>Bacteroidia</taxon>
        <taxon>Bacteroidales</taxon>
        <taxon>Bacteroidaceae</taxon>
        <taxon>Bacteroides</taxon>
    </lineage>
</organism>
<keyword evidence="3" id="KW-0378">Hydrolase</keyword>
<dbReference type="AlphaFoldDB" id="A0A016BYX3"/>
<evidence type="ECO:0000313" key="7">
    <source>
        <dbReference type="EMBL" id="EXZ45736.1"/>
    </source>
</evidence>
<evidence type="ECO:0000256" key="4">
    <source>
        <dbReference type="ARBA" id="ARBA00022833"/>
    </source>
</evidence>
<keyword evidence="4" id="KW-0862">Zinc</keyword>
<reference evidence="7 8" key="1">
    <citation type="submission" date="2014-02" db="EMBL/GenBank/DDBJ databases">
        <authorList>
            <person name="Sears C."/>
            <person name="Carroll K."/>
            <person name="Sack B.R."/>
            <person name="Qadri F."/>
            <person name="Myers L.L."/>
            <person name="Chung G.-T."/>
            <person name="Escheverria P."/>
            <person name="Fraser C.M."/>
            <person name="Sadzewicz L."/>
            <person name="Shefchek K.A."/>
            <person name="Tallon L."/>
            <person name="Das S.P."/>
            <person name="Daugherty S."/>
            <person name="Mongodin E.F."/>
        </authorList>
    </citation>
    <scope>NUCLEOTIDE SEQUENCE [LARGE SCALE GENOMIC DNA]</scope>
    <source>
        <strain evidence="7 8">2-F-2 #4</strain>
    </source>
</reference>
<keyword evidence="5" id="KW-0482">Metalloprotease</keyword>
<evidence type="ECO:0000256" key="1">
    <source>
        <dbReference type="ARBA" id="ARBA00022670"/>
    </source>
</evidence>
<comment type="caution">
    <text evidence="7">The sequence shown here is derived from an EMBL/GenBank/DDBJ whole genome shotgun (WGS) entry which is preliminary data.</text>
</comment>
<proteinExistence type="predicted"/>
<accession>A0A016BYX3</accession>
<gene>
    <name evidence="7" type="ORF">M076_1091</name>
</gene>
<dbReference type="PATRIC" id="fig|1339280.3.peg.1058"/>
<evidence type="ECO:0000256" key="2">
    <source>
        <dbReference type="ARBA" id="ARBA00022723"/>
    </source>
</evidence>